<dbReference type="Pfam" id="PF13640">
    <property type="entry name" value="2OG-FeII_Oxy_3"/>
    <property type="match status" value="1"/>
</dbReference>
<evidence type="ECO:0000256" key="7">
    <source>
        <dbReference type="HAMAP-Rule" id="MF_00657"/>
    </source>
</evidence>
<feature type="binding site" evidence="7">
    <location>
        <position position="98"/>
    </location>
    <ligand>
        <name>Fe cation</name>
        <dbReference type="ChEBI" id="CHEBI:24875"/>
    </ligand>
</feature>
<dbReference type="PROSITE" id="PS51471">
    <property type="entry name" value="FE2OG_OXY"/>
    <property type="match status" value="1"/>
</dbReference>
<evidence type="ECO:0000259" key="8">
    <source>
        <dbReference type="PROSITE" id="PS51471"/>
    </source>
</evidence>
<keyword evidence="6 7" id="KW-0408">Iron</keyword>
<dbReference type="GeneID" id="45693559"/>
<evidence type="ECO:0000256" key="2">
    <source>
        <dbReference type="ARBA" id="ARBA00022723"/>
    </source>
</evidence>
<evidence type="ECO:0000256" key="4">
    <source>
        <dbReference type="ARBA" id="ARBA00022964"/>
    </source>
</evidence>
<dbReference type="EMBL" id="CP065600">
    <property type="protein sequence ID" value="QPQ90894.1"/>
    <property type="molecule type" value="Genomic_DNA"/>
</dbReference>
<evidence type="ECO:0000256" key="5">
    <source>
        <dbReference type="ARBA" id="ARBA00023002"/>
    </source>
</evidence>
<dbReference type="Gene3D" id="2.60.120.620">
    <property type="entry name" value="q2cbj1_9rhob like domain"/>
    <property type="match status" value="1"/>
</dbReference>
<feature type="binding site" evidence="7">
    <location>
        <position position="160"/>
    </location>
    <ligand>
        <name>Fe cation</name>
        <dbReference type="ChEBI" id="CHEBI:24875"/>
    </ligand>
</feature>
<dbReference type="HAMAP" id="MF_00657">
    <property type="entry name" value="Hydroxyl_YbiX"/>
    <property type="match status" value="1"/>
</dbReference>
<dbReference type="NCBIfam" id="NF003975">
    <property type="entry name" value="PRK05467.1-4"/>
    <property type="match status" value="1"/>
</dbReference>
<proteinExistence type="inferred from homology"/>
<dbReference type="SMART" id="SM00702">
    <property type="entry name" value="P4Hc"/>
    <property type="match status" value="1"/>
</dbReference>
<dbReference type="NCBIfam" id="NF003974">
    <property type="entry name" value="PRK05467.1-3"/>
    <property type="match status" value="1"/>
</dbReference>
<keyword evidence="2 7" id="KW-0479">Metal-binding</keyword>
<dbReference type="InterPro" id="IPR005123">
    <property type="entry name" value="Oxoglu/Fe-dep_dioxygenase_dom"/>
</dbReference>
<feature type="binding site" evidence="7">
    <location>
        <position position="170"/>
    </location>
    <ligand>
        <name>2-oxoglutarate</name>
        <dbReference type="ChEBI" id="CHEBI:16810"/>
    </ligand>
</feature>
<dbReference type="InterPro" id="IPR023550">
    <property type="entry name" value="PKHD_hydroxylase"/>
</dbReference>
<name>A0AAQ0BQM1_BURGL</name>
<dbReference type="GO" id="GO:0006879">
    <property type="term" value="P:intracellular iron ion homeostasis"/>
    <property type="evidence" value="ECO:0007669"/>
    <property type="project" value="TreeGrafter"/>
</dbReference>
<keyword evidence="4 7" id="KW-0223">Dioxygenase</keyword>
<dbReference type="Gene3D" id="4.10.860.20">
    <property type="entry name" value="Rabenosyn, Rab binding domain"/>
    <property type="match status" value="1"/>
</dbReference>
<dbReference type="GO" id="GO:0005506">
    <property type="term" value="F:iron ion binding"/>
    <property type="evidence" value="ECO:0007669"/>
    <property type="project" value="UniProtKB-UniRule"/>
</dbReference>
<dbReference type="GO" id="GO:0031418">
    <property type="term" value="F:L-ascorbic acid binding"/>
    <property type="evidence" value="ECO:0007669"/>
    <property type="project" value="UniProtKB-KW"/>
</dbReference>
<dbReference type="InterPro" id="IPR041097">
    <property type="entry name" value="PKHD_C"/>
</dbReference>
<keyword evidence="5 7" id="KW-0560">Oxidoreductase</keyword>
<gene>
    <name evidence="9" type="ORF">I6H06_03960</name>
</gene>
<evidence type="ECO:0000256" key="1">
    <source>
        <dbReference type="ARBA" id="ARBA00001961"/>
    </source>
</evidence>
<protein>
    <submittedName>
        <fullName evidence="9">Fe2+-dependent dioxygenase</fullName>
    </submittedName>
</protein>
<evidence type="ECO:0000256" key="6">
    <source>
        <dbReference type="ARBA" id="ARBA00023004"/>
    </source>
</evidence>
<evidence type="ECO:0000313" key="10">
    <source>
        <dbReference type="Proteomes" id="UP000594892"/>
    </source>
</evidence>
<comment type="cofactor">
    <cofactor evidence="7">
        <name>Fe(2+)</name>
        <dbReference type="ChEBI" id="CHEBI:29033"/>
    </cofactor>
    <text evidence="7">Binds 1 Fe(2+) ion per subunit.</text>
</comment>
<sequence>MLIHIPDVLTGDEIAACRRLLAAAPWQDGTVTAGDQAARVKHNLQIPADSEVARELSEIVLAALGRNSAYHSAVLPLRVLRPRFNRYGPGMTYGRHVDNAIQAIPGGAGAWIRGDVSSTLFLSDPDDYDGGELVIETSAGVQAVKLPAGHQIVYPASTLHRVEPITRGTRDAAFFWAQSLVKDAGERTMLHELDLAIIDIRGKLGDHDLAVLSLVNHYHNLLRRWSEL</sequence>
<dbReference type="GO" id="GO:0016706">
    <property type="term" value="F:2-oxoglutarate-dependent dioxygenase activity"/>
    <property type="evidence" value="ECO:0007669"/>
    <property type="project" value="UniProtKB-UniRule"/>
</dbReference>
<comment type="cofactor">
    <cofactor evidence="1 7">
        <name>L-ascorbate</name>
        <dbReference type="ChEBI" id="CHEBI:38290"/>
    </cofactor>
</comment>
<dbReference type="PANTHER" id="PTHR41536:SF1">
    <property type="entry name" value="PKHD-TYPE HYDROXYLASE YBIX"/>
    <property type="match status" value="1"/>
</dbReference>
<dbReference type="Proteomes" id="UP000594892">
    <property type="component" value="Chromosome 1"/>
</dbReference>
<dbReference type="Pfam" id="PF18331">
    <property type="entry name" value="PKHD_C"/>
    <property type="match status" value="1"/>
</dbReference>
<dbReference type="GO" id="GO:0006974">
    <property type="term" value="P:DNA damage response"/>
    <property type="evidence" value="ECO:0007669"/>
    <property type="project" value="TreeGrafter"/>
</dbReference>
<feature type="binding site" evidence="7">
    <location>
        <position position="96"/>
    </location>
    <ligand>
        <name>Fe cation</name>
        <dbReference type="ChEBI" id="CHEBI:24875"/>
    </ligand>
</feature>
<keyword evidence="3 7" id="KW-0847">Vitamin C</keyword>
<evidence type="ECO:0000313" key="9">
    <source>
        <dbReference type="EMBL" id="QPQ90894.1"/>
    </source>
</evidence>
<accession>A0AAQ0BQM1</accession>
<organism evidence="9 10">
    <name type="scientific">Burkholderia glumae</name>
    <name type="common">Pseudomonas glumae</name>
    <dbReference type="NCBI Taxonomy" id="337"/>
    <lineage>
        <taxon>Bacteria</taxon>
        <taxon>Pseudomonadati</taxon>
        <taxon>Pseudomonadota</taxon>
        <taxon>Betaproteobacteria</taxon>
        <taxon>Burkholderiales</taxon>
        <taxon>Burkholderiaceae</taxon>
        <taxon>Burkholderia</taxon>
    </lineage>
</organism>
<feature type="domain" description="Fe2OG dioxygenase" evidence="8">
    <location>
        <begin position="78"/>
        <end position="179"/>
    </location>
</feature>
<dbReference type="AlphaFoldDB" id="A0AAQ0BQM1"/>
<dbReference type="InterPro" id="IPR006620">
    <property type="entry name" value="Pro_4_hyd_alph"/>
</dbReference>
<reference evidence="9 10" key="1">
    <citation type="submission" date="2020-12" db="EMBL/GenBank/DDBJ databases">
        <title>FDA dAtabase for Regulatory Grade micrObial Sequences (FDA-ARGOS): Supporting development and validation of Infectious Disease Dx tests.</title>
        <authorList>
            <person name="Minogue T."/>
            <person name="Wolcott M."/>
            <person name="Wasieloski L."/>
            <person name="Aguilar W."/>
            <person name="Moore D."/>
            <person name="Jaissle J."/>
            <person name="Tallon L."/>
            <person name="Sadzewicz L."/>
            <person name="Zhao X."/>
            <person name="Boylan J."/>
            <person name="Ott S."/>
            <person name="Bowen H."/>
            <person name="Vavikolanu K."/>
            <person name="Mehta A."/>
            <person name="Aluvathingal J."/>
            <person name="Nadendla S."/>
            <person name="Yan Y."/>
            <person name="Sichtig H."/>
        </authorList>
    </citation>
    <scope>NUCLEOTIDE SEQUENCE [LARGE SCALE GENOMIC DNA]</scope>
    <source>
        <strain evidence="9 10">FDAARGOS_949</strain>
    </source>
</reference>
<dbReference type="PANTHER" id="PTHR41536">
    <property type="entry name" value="PKHD-TYPE HYDROXYLASE YBIX"/>
    <property type="match status" value="1"/>
</dbReference>
<dbReference type="InterPro" id="IPR044862">
    <property type="entry name" value="Pro_4_hyd_alph_FE2OG_OXY"/>
</dbReference>
<evidence type="ECO:0000256" key="3">
    <source>
        <dbReference type="ARBA" id="ARBA00022896"/>
    </source>
</evidence>
<dbReference type="RefSeq" id="WP_012733053.1">
    <property type="nucleotide sequence ID" value="NZ_CP021075.1"/>
</dbReference>